<dbReference type="PANTHER" id="PTHR30425:SF2">
    <property type="entry name" value="ABC TRANSPORTER PERMEASE PROTEIN YQGH-RELATED"/>
    <property type="match status" value="1"/>
</dbReference>
<evidence type="ECO:0000256" key="5">
    <source>
        <dbReference type="ARBA" id="ARBA00022692"/>
    </source>
</evidence>
<name>A0A953LL13_SYMTR</name>
<reference evidence="11" key="1">
    <citation type="submission" date="2017-11" db="EMBL/GenBank/DDBJ databases">
        <title>Three new genomes from thermophilic consortium.</title>
        <authorList>
            <person name="Quaggio R."/>
            <person name="Amgarten D."/>
            <person name="Setubal J.C."/>
        </authorList>
    </citation>
    <scope>NUCLEOTIDE SEQUENCE</scope>
    <source>
        <strain evidence="11">ZCTH01-B2</strain>
    </source>
</reference>
<sequence length="288" mass="30609">MDRVRTADRLARAVLTGCAVLVALLIAAILLFVGSEGLLLFADVSPLEFFFSPVWNPPMSRFGALPFMAGSLAVTGIALLISAPLGLAGAIFMSKVAPGWMRHMLRQASNLFVGIPSVVYGYVGMTLLVPWVRNHLGGQGFGVLVAGVVLAVMVLPTIIGMSEDALQAVDPAIEEGSLGLGATRWQTIWNVTLPAARPRILAAIILAFARAFGETTAVQMVIGNSPVLVRSLTKGTATLTSQIIMEMGQTPPGSPWNRALFMMAFGLLVVSLLMILLVRWVSNRGVAR</sequence>
<evidence type="ECO:0000256" key="7">
    <source>
        <dbReference type="ARBA" id="ARBA00023136"/>
    </source>
</evidence>
<dbReference type="InterPro" id="IPR035906">
    <property type="entry name" value="MetI-like_sf"/>
</dbReference>
<feature type="transmembrane region" description="Helical" evidence="8">
    <location>
        <begin position="259"/>
        <end position="281"/>
    </location>
</feature>
<organism evidence="11 12">
    <name type="scientific">Symbiobacterium thermophilum</name>
    <dbReference type="NCBI Taxonomy" id="2734"/>
    <lineage>
        <taxon>Bacteria</taxon>
        <taxon>Bacillati</taxon>
        <taxon>Bacillota</taxon>
        <taxon>Clostridia</taxon>
        <taxon>Eubacteriales</taxon>
        <taxon>Symbiobacteriaceae</taxon>
        <taxon>Symbiobacterium</taxon>
    </lineage>
</organism>
<comment type="caution">
    <text evidence="11">The sequence shown here is derived from an EMBL/GenBank/DDBJ whole genome shotgun (WGS) entry which is preliminary data.</text>
</comment>
<dbReference type="InterPro" id="IPR000515">
    <property type="entry name" value="MetI-like"/>
</dbReference>
<feature type="transmembrane region" description="Helical" evidence="8">
    <location>
        <begin position="111"/>
        <end position="132"/>
    </location>
</feature>
<dbReference type="InterPro" id="IPR011864">
    <property type="entry name" value="Phosphate_PstC"/>
</dbReference>
<evidence type="ECO:0000256" key="3">
    <source>
        <dbReference type="ARBA" id="ARBA00022448"/>
    </source>
</evidence>
<feature type="transmembrane region" description="Helical" evidence="8">
    <location>
        <begin position="138"/>
        <end position="159"/>
    </location>
</feature>
<evidence type="ECO:0000256" key="4">
    <source>
        <dbReference type="ARBA" id="ARBA00022475"/>
    </source>
</evidence>
<evidence type="ECO:0000256" key="6">
    <source>
        <dbReference type="ARBA" id="ARBA00022989"/>
    </source>
</evidence>
<keyword evidence="7 8" id="KW-0472">Membrane</keyword>
<dbReference type="Proteomes" id="UP000732377">
    <property type="component" value="Unassembled WGS sequence"/>
</dbReference>
<evidence type="ECO:0000313" key="12">
    <source>
        <dbReference type="Proteomes" id="UP000732377"/>
    </source>
</evidence>
<feature type="transmembrane region" description="Helical" evidence="8">
    <location>
        <begin position="200"/>
        <end position="222"/>
    </location>
</feature>
<keyword evidence="5 8" id="KW-0812">Transmembrane</keyword>
<dbReference type="Gene3D" id="1.10.3720.10">
    <property type="entry name" value="MetI-like"/>
    <property type="match status" value="1"/>
</dbReference>
<evidence type="ECO:0000256" key="2">
    <source>
        <dbReference type="ARBA" id="ARBA00007069"/>
    </source>
</evidence>
<keyword evidence="4 9" id="KW-1003">Cell membrane</keyword>
<dbReference type="NCBIfam" id="TIGR02138">
    <property type="entry name" value="phosphate_pstC"/>
    <property type="match status" value="1"/>
</dbReference>
<accession>A0A953LL13</accession>
<keyword evidence="6 8" id="KW-1133">Transmembrane helix</keyword>
<dbReference type="Pfam" id="PF00528">
    <property type="entry name" value="BPD_transp_1"/>
    <property type="match status" value="1"/>
</dbReference>
<evidence type="ECO:0000256" key="8">
    <source>
        <dbReference type="RuleBase" id="RU363032"/>
    </source>
</evidence>
<dbReference type="PROSITE" id="PS50928">
    <property type="entry name" value="ABC_TM1"/>
    <property type="match status" value="1"/>
</dbReference>
<dbReference type="EMBL" id="PIUK01000214">
    <property type="protein sequence ID" value="MBY6277642.1"/>
    <property type="molecule type" value="Genomic_DNA"/>
</dbReference>
<feature type="transmembrane region" description="Helical" evidence="8">
    <location>
        <begin position="62"/>
        <end position="90"/>
    </location>
</feature>
<dbReference type="CDD" id="cd06261">
    <property type="entry name" value="TM_PBP2"/>
    <property type="match status" value="1"/>
</dbReference>
<dbReference type="RefSeq" id="WP_273380935.1">
    <property type="nucleotide sequence ID" value="NZ_PIUK01000214.1"/>
</dbReference>
<dbReference type="GO" id="GO:0005315">
    <property type="term" value="F:phosphate transmembrane transporter activity"/>
    <property type="evidence" value="ECO:0007669"/>
    <property type="project" value="InterPro"/>
</dbReference>
<comment type="similarity">
    <text evidence="2 9">Belongs to the binding-protein-dependent transport system permease family. CysTW subfamily.</text>
</comment>
<proteinExistence type="inferred from homology"/>
<comment type="subcellular location">
    <subcellularLocation>
        <location evidence="1 8">Cell membrane</location>
        <topology evidence="1 8">Multi-pass membrane protein</topology>
    </subcellularLocation>
</comment>
<keyword evidence="3 8" id="KW-0813">Transport</keyword>
<keyword evidence="9" id="KW-0592">Phosphate transport</keyword>
<dbReference type="GO" id="GO:0005886">
    <property type="term" value="C:plasma membrane"/>
    <property type="evidence" value="ECO:0007669"/>
    <property type="project" value="UniProtKB-SubCell"/>
</dbReference>
<evidence type="ECO:0000256" key="1">
    <source>
        <dbReference type="ARBA" id="ARBA00004651"/>
    </source>
</evidence>
<dbReference type="InterPro" id="IPR051124">
    <property type="entry name" value="Phosphate_Transport_Permease"/>
</dbReference>
<evidence type="ECO:0000256" key="9">
    <source>
        <dbReference type="RuleBase" id="RU363054"/>
    </source>
</evidence>
<feature type="transmembrane region" description="Helical" evidence="8">
    <location>
        <begin position="12"/>
        <end position="42"/>
    </location>
</feature>
<evidence type="ECO:0000259" key="10">
    <source>
        <dbReference type="PROSITE" id="PS50928"/>
    </source>
</evidence>
<evidence type="ECO:0000313" key="11">
    <source>
        <dbReference type="EMBL" id="MBY6277642.1"/>
    </source>
</evidence>
<protein>
    <recommendedName>
        <fullName evidence="9">Phosphate transport system permease protein</fullName>
    </recommendedName>
</protein>
<dbReference type="AlphaFoldDB" id="A0A953LL13"/>
<gene>
    <name evidence="11" type="primary">pstC</name>
    <name evidence="11" type="ORF">CWE10_15820</name>
</gene>
<feature type="domain" description="ABC transmembrane type-1" evidence="10">
    <location>
        <begin position="68"/>
        <end position="278"/>
    </location>
</feature>
<dbReference type="SUPFAM" id="SSF161098">
    <property type="entry name" value="MetI-like"/>
    <property type="match status" value="1"/>
</dbReference>
<dbReference type="PANTHER" id="PTHR30425">
    <property type="entry name" value="PHOSPHATE TRANSPORT SYSTEM PERMEASE PROTEIN PST"/>
    <property type="match status" value="1"/>
</dbReference>
<comment type="function">
    <text evidence="9">Part of the binding-protein-dependent transport system for phosphate; probably responsible for the translocation of the substrate across the membrane.</text>
</comment>
<dbReference type="GO" id="GO:0006817">
    <property type="term" value="P:phosphate ion transport"/>
    <property type="evidence" value="ECO:0007669"/>
    <property type="project" value="UniProtKB-KW"/>
</dbReference>